<dbReference type="SUPFAM" id="SSF46689">
    <property type="entry name" value="Homeodomain-like"/>
    <property type="match status" value="1"/>
</dbReference>
<protein>
    <recommendedName>
        <fullName evidence="10">Homeobox-leucine zipper protein</fullName>
    </recommendedName>
    <alternativeName>
        <fullName evidence="10">HD-ZIP protein</fullName>
    </alternativeName>
    <alternativeName>
        <fullName evidence="10">Homeodomain transcription factor</fullName>
    </alternativeName>
</protein>
<keyword evidence="6 8" id="KW-0539">Nucleus</keyword>
<evidence type="ECO:0000256" key="4">
    <source>
        <dbReference type="ARBA" id="ARBA00023155"/>
    </source>
</evidence>
<evidence type="ECO:0000259" key="13">
    <source>
        <dbReference type="PROSITE" id="PS50071"/>
    </source>
</evidence>
<feature type="coiled-coil region" evidence="11">
    <location>
        <begin position="152"/>
        <end position="179"/>
    </location>
</feature>
<dbReference type="Gene3D" id="1.10.10.60">
    <property type="entry name" value="Homeodomain-like"/>
    <property type="match status" value="1"/>
</dbReference>
<dbReference type="InterPro" id="IPR045224">
    <property type="entry name" value="HDZip_class_I_plant"/>
</dbReference>
<dbReference type="InterPro" id="IPR009057">
    <property type="entry name" value="Homeodomain-like_sf"/>
</dbReference>
<dbReference type="GO" id="GO:0000981">
    <property type="term" value="F:DNA-binding transcription factor activity, RNA polymerase II-specific"/>
    <property type="evidence" value="ECO:0007669"/>
    <property type="project" value="UniProtKB-UniRule"/>
</dbReference>
<evidence type="ECO:0000256" key="6">
    <source>
        <dbReference type="ARBA" id="ARBA00023242"/>
    </source>
</evidence>
<keyword evidence="3 8" id="KW-0238">DNA-binding</keyword>
<dbReference type="GeneID" id="116199901"/>
<comment type="subcellular location">
    <subcellularLocation>
        <location evidence="1 8 9">Nucleus</location>
    </subcellularLocation>
</comment>
<comment type="caution">
    <text evidence="14">The sequence shown here is derived from an EMBL/GenBank/DDBJ whole genome shotgun (WGS) entry which is preliminary data.</text>
</comment>
<dbReference type="Proteomes" id="UP000197138">
    <property type="component" value="Unassembled WGS sequence"/>
</dbReference>
<dbReference type="PROSITE" id="PS00027">
    <property type="entry name" value="HOMEOBOX_1"/>
    <property type="match status" value="1"/>
</dbReference>
<keyword evidence="17" id="KW-1185">Reference proteome</keyword>
<dbReference type="Pfam" id="PF02183">
    <property type="entry name" value="HALZ"/>
    <property type="match status" value="1"/>
</dbReference>
<sequence>MAGGKARTPASKSKASVKTDNGLLDSIWVPDSSTIFDGSNSMSDFESKLGGASTTPGPAFFQAGDVRNAEEDLELDGCFQLPGKKRRLSAHQVQFLERSFEVENRLEPERKAQLAKELGLQPRQVAIWFQNRRARFKTKQMEKDYDSLRACYDSLKANCDSLLKEKERLKHEVDSLKDKLLSTGECKEEENTCLKSGCQLHGEPQELNAGEAPKPQEDAASAKSDVFDSESPRLTEPGNSSQGLDPESSEIEDGSSLMISKSLLAPLSYFPKIEDGYNCSEPAMDYPSCTFGFSSSEDHPFWNWTY</sequence>
<dbReference type="FunFam" id="1.10.10.60:FF:000144">
    <property type="entry name" value="homeobox-leucine zipper protein ATHB-6-like"/>
    <property type="match status" value="1"/>
</dbReference>
<evidence type="ECO:0000256" key="5">
    <source>
        <dbReference type="ARBA" id="ARBA00023163"/>
    </source>
</evidence>
<dbReference type="GO" id="GO:0005634">
    <property type="term" value="C:nucleus"/>
    <property type="evidence" value="ECO:0007669"/>
    <property type="project" value="UniProtKB-SubCell"/>
</dbReference>
<feature type="DNA-binding region" description="Homeobox" evidence="8">
    <location>
        <begin position="86"/>
        <end position="140"/>
    </location>
</feature>
<dbReference type="InterPro" id="IPR001356">
    <property type="entry name" value="HD"/>
</dbReference>
<evidence type="ECO:0000256" key="1">
    <source>
        <dbReference type="ARBA" id="ARBA00004123"/>
    </source>
</evidence>
<evidence type="ECO:0000256" key="11">
    <source>
        <dbReference type="SAM" id="Coils"/>
    </source>
</evidence>
<evidence type="ECO:0000313" key="16">
    <source>
        <dbReference type="Proteomes" id="UP000197138"/>
    </source>
</evidence>
<reference evidence="16" key="1">
    <citation type="journal article" date="2017" name="Plant J.">
        <title>The pomegranate (Punica granatum L.) genome and the genomics of punicalagin biosynthesis.</title>
        <authorList>
            <person name="Qin G."/>
            <person name="Xu C."/>
            <person name="Ming R."/>
            <person name="Tang H."/>
            <person name="Guyot R."/>
            <person name="Kramer E.M."/>
            <person name="Hu Y."/>
            <person name="Yi X."/>
            <person name="Qi Y."/>
            <person name="Xu X."/>
            <person name="Gao Z."/>
            <person name="Pan H."/>
            <person name="Jian J."/>
            <person name="Tian Y."/>
            <person name="Yue Z."/>
            <person name="Xu Y."/>
        </authorList>
    </citation>
    <scope>NUCLEOTIDE SEQUENCE [LARGE SCALE GENOMIC DNA]</scope>
    <source>
        <strain evidence="16">cv. Dabenzi</strain>
    </source>
</reference>
<dbReference type="PROSITE" id="PS50071">
    <property type="entry name" value="HOMEOBOX_2"/>
    <property type="match status" value="1"/>
</dbReference>
<evidence type="ECO:0000256" key="7">
    <source>
        <dbReference type="ARBA" id="ARBA00025748"/>
    </source>
</evidence>
<dbReference type="GO" id="GO:0045893">
    <property type="term" value="P:positive regulation of DNA-templated transcription"/>
    <property type="evidence" value="ECO:0007669"/>
    <property type="project" value="TreeGrafter"/>
</dbReference>
<accession>A0A218XWZ7</accession>
<dbReference type="GO" id="GO:0000976">
    <property type="term" value="F:transcription cis-regulatory region binding"/>
    <property type="evidence" value="ECO:0007669"/>
    <property type="project" value="UniProtKB-ARBA"/>
</dbReference>
<reference evidence="14" key="2">
    <citation type="submission" date="2017-06" db="EMBL/GenBank/DDBJ databases">
        <title>The pomegranate genome and the genomics of punicalagin biosynthesis.</title>
        <authorList>
            <person name="Xu C."/>
        </authorList>
    </citation>
    <scope>NUCLEOTIDE SEQUENCE [LARGE SCALE GENOMIC DNA]</scope>
    <source>
        <tissue evidence="14">Fresh leaf</tissue>
    </source>
</reference>
<dbReference type="EMBL" id="PGOL01001648">
    <property type="protein sequence ID" value="PKI55987.1"/>
    <property type="molecule type" value="Genomic_DNA"/>
</dbReference>
<proteinExistence type="inferred from homology"/>
<comment type="similarity">
    <text evidence="7 10">Belongs to the HD-ZIP homeobox family. Class I subfamily.</text>
</comment>
<keyword evidence="5 10" id="KW-0804">Transcription</keyword>
<evidence type="ECO:0000256" key="12">
    <source>
        <dbReference type="SAM" id="MobiDB-lite"/>
    </source>
</evidence>
<evidence type="ECO:0000256" key="9">
    <source>
        <dbReference type="RuleBase" id="RU000682"/>
    </source>
</evidence>
<gene>
    <name evidence="14" type="ORF">CDL15_Pgr024325</name>
    <name evidence="15" type="ORF">CRG98_023615</name>
</gene>
<evidence type="ECO:0000256" key="8">
    <source>
        <dbReference type="PROSITE-ProRule" id="PRU00108"/>
    </source>
</evidence>
<dbReference type="InterPro" id="IPR017970">
    <property type="entry name" value="Homeobox_CS"/>
</dbReference>
<dbReference type="InterPro" id="IPR000047">
    <property type="entry name" value="HTH_motif"/>
</dbReference>
<name>A0A218XWZ7_PUNGR</name>
<dbReference type="Proteomes" id="UP000233551">
    <property type="component" value="Unassembled WGS sequence"/>
</dbReference>
<dbReference type="PRINTS" id="PR00031">
    <property type="entry name" value="HTHREPRESSR"/>
</dbReference>
<keyword evidence="4 8" id="KW-0371">Homeobox</keyword>
<feature type="domain" description="Homeobox" evidence="13">
    <location>
        <begin position="84"/>
        <end position="139"/>
    </location>
</feature>
<dbReference type="InterPro" id="IPR003106">
    <property type="entry name" value="Leu_zip_homeo"/>
</dbReference>
<evidence type="ECO:0000256" key="3">
    <source>
        <dbReference type="ARBA" id="ARBA00023125"/>
    </source>
</evidence>
<feature type="region of interest" description="Disordered" evidence="12">
    <location>
        <begin position="204"/>
        <end position="255"/>
    </location>
</feature>
<dbReference type="SMART" id="SM00389">
    <property type="entry name" value="HOX"/>
    <property type="match status" value="1"/>
</dbReference>
<keyword evidence="11" id="KW-0175">Coiled coil</keyword>
<dbReference type="OrthoDB" id="6159439at2759"/>
<comment type="function">
    <text evidence="10">Transcription factor.</text>
</comment>
<dbReference type="Pfam" id="PF00046">
    <property type="entry name" value="Homeodomain"/>
    <property type="match status" value="1"/>
</dbReference>
<dbReference type="CDD" id="cd00086">
    <property type="entry name" value="homeodomain"/>
    <property type="match status" value="1"/>
</dbReference>
<dbReference type="AlphaFoldDB" id="A0A218XWZ7"/>
<dbReference type="EMBL" id="MTKT01000666">
    <property type="protein sequence ID" value="OWM89577.1"/>
    <property type="molecule type" value="Genomic_DNA"/>
</dbReference>
<dbReference type="PANTHER" id="PTHR24326">
    <property type="entry name" value="HOMEOBOX-LEUCINE ZIPPER PROTEIN"/>
    <property type="match status" value="1"/>
</dbReference>
<evidence type="ECO:0000256" key="10">
    <source>
        <dbReference type="RuleBase" id="RU369038"/>
    </source>
</evidence>
<keyword evidence="2 10" id="KW-0805">Transcription regulation</keyword>
<reference evidence="15 17" key="3">
    <citation type="submission" date="2017-11" db="EMBL/GenBank/DDBJ databases">
        <title>De-novo sequencing of pomegranate (Punica granatum L.) genome.</title>
        <authorList>
            <person name="Akparov Z."/>
            <person name="Amiraslanov A."/>
            <person name="Hajiyeva S."/>
            <person name="Abbasov M."/>
            <person name="Kaur K."/>
            <person name="Hamwieh A."/>
            <person name="Solovyev V."/>
            <person name="Salamov A."/>
            <person name="Braich B."/>
            <person name="Kosarev P."/>
            <person name="Mahmoud A."/>
            <person name="Hajiyev E."/>
            <person name="Babayeva S."/>
            <person name="Izzatullayeva V."/>
            <person name="Mammadov A."/>
            <person name="Mammadov A."/>
            <person name="Sharifova S."/>
            <person name="Ojaghi J."/>
            <person name="Eynullazada K."/>
            <person name="Bayramov B."/>
            <person name="Abdulazimova A."/>
            <person name="Shahmuradov I."/>
        </authorList>
    </citation>
    <scope>NUCLEOTIDE SEQUENCE [LARGE SCALE GENOMIC DNA]</scope>
    <source>
        <strain evidence="15">AG2017</strain>
        <strain evidence="17">cv. AG2017</strain>
        <tissue evidence="15">Leaf</tissue>
    </source>
</reference>
<organism evidence="14 16">
    <name type="scientific">Punica granatum</name>
    <name type="common">Pomegranate</name>
    <dbReference type="NCBI Taxonomy" id="22663"/>
    <lineage>
        <taxon>Eukaryota</taxon>
        <taxon>Viridiplantae</taxon>
        <taxon>Streptophyta</taxon>
        <taxon>Embryophyta</taxon>
        <taxon>Tracheophyta</taxon>
        <taxon>Spermatophyta</taxon>
        <taxon>Magnoliopsida</taxon>
        <taxon>eudicotyledons</taxon>
        <taxon>Gunneridae</taxon>
        <taxon>Pentapetalae</taxon>
        <taxon>rosids</taxon>
        <taxon>malvids</taxon>
        <taxon>Myrtales</taxon>
        <taxon>Lythraceae</taxon>
        <taxon>Punica</taxon>
    </lineage>
</organism>
<evidence type="ECO:0000313" key="14">
    <source>
        <dbReference type="EMBL" id="OWM89577.1"/>
    </source>
</evidence>
<evidence type="ECO:0000313" key="15">
    <source>
        <dbReference type="EMBL" id="PKI55987.1"/>
    </source>
</evidence>
<evidence type="ECO:0000256" key="2">
    <source>
        <dbReference type="ARBA" id="ARBA00023015"/>
    </source>
</evidence>
<evidence type="ECO:0000313" key="17">
    <source>
        <dbReference type="Proteomes" id="UP000233551"/>
    </source>
</evidence>
<dbReference type="PANTHER" id="PTHR24326:SF610">
    <property type="entry name" value="HOMEOBOX-LEUCINE ZIPPER PROTEIN"/>
    <property type="match status" value="1"/>
</dbReference>